<keyword evidence="1" id="KW-0732">Signal</keyword>
<dbReference type="Gene3D" id="3.40.50.12480">
    <property type="match status" value="1"/>
</dbReference>
<dbReference type="SUPFAM" id="SSF52058">
    <property type="entry name" value="L domain-like"/>
    <property type="match status" value="1"/>
</dbReference>
<reference evidence="3 4" key="1">
    <citation type="submission" date="2018-05" db="EMBL/GenBank/DDBJ databases">
        <title>Genomic Encyclopedia of Type Strains, Phase IV (KMG-IV): sequencing the most valuable type-strain genomes for metagenomic binning, comparative biology and taxonomic classification.</title>
        <authorList>
            <person name="Goeker M."/>
        </authorList>
    </citation>
    <scope>NUCLEOTIDE SEQUENCE [LARGE SCALE GENOMIC DNA]</scope>
    <source>
        <strain evidence="3 4">DSM 100333</strain>
    </source>
</reference>
<evidence type="ECO:0000313" key="4">
    <source>
        <dbReference type="Proteomes" id="UP000245870"/>
    </source>
</evidence>
<dbReference type="PANTHER" id="PTHR45661:SF3">
    <property type="entry name" value="IG-LIKE DOMAIN-CONTAINING PROTEIN"/>
    <property type="match status" value="1"/>
</dbReference>
<feature type="signal peptide" evidence="1">
    <location>
        <begin position="1"/>
        <end position="21"/>
    </location>
</feature>
<dbReference type="Pfam" id="PF13306">
    <property type="entry name" value="LRR_5"/>
    <property type="match status" value="1"/>
</dbReference>
<dbReference type="InterPro" id="IPR013783">
    <property type="entry name" value="Ig-like_fold"/>
</dbReference>
<proteinExistence type="predicted"/>
<dbReference type="InterPro" id="IPR032675">
    <property type="entry name" value="LRR_dom_sf"/>
</dbReference>
<dbReference type="Gene3D" id="2.60.40.10">
    <property type="entry name" value="Immunoglobulins"/>
    <property type="match status" value="1"/>
</dbReference>
<evidence type="ECO:0000313" key="3">
    <source>
        <dbReference type="EMBL" id="PVX58624.1"/>
    </source>
</evidence>
<sequence>MKSLRTLLILCLLSLSGIFFANCDGDETPSVIMDEATQQIINSGRIDFNADGGQVTLRLRTDGNSWSVKTENANGKPTDWCTTTTQTNENETAITVKASPNRDIANRTATLTIATTSKQYKLDIEQKPSPQFQIVASHVDVLGTGGNVFVTLRTNTLPEIIMDKEAPWLTFVGIRRKAGNHKANDVIYLEYCFKAERNADLGRLARVTFTMAHGKSQTACVHQWSRKLKATENIHVGKPGQLGTLLGANANDWANIERLTLSGTLNATDIQALRMLLRPSVRFTEVNAAGNISVEHSVPLGLKHVDMGACKLVKGGDEYVEPRIDSSTDPRYNATRDNELGDKAFLIARTHLETITLPASLEHIGNQAFCFCEHLKGIDIPATVTDIGVHAFSNCKSLTRINIPEDSRLQLLGQYALATTNTLAEIRLPATLIVNTSTPPILGGVKARNLHVKWLTPPSLGRYGIHKNTTVYVPQGTAVAYRQADGWKRAAKIIEE</sequence>
<dbReference type="Gene3D" id="3.80.10.10">
    <property type="entry name" value="Ribonuclease Inhibitor"/>
    <property type="match status" value="1"/>
</dbReference>
<dbReference type="InterPro" id="IPR024361">
    <property type="entry name" value="BACON"/>
</dbReference>
<dbReference type="CDD" id="cd14948">
    <property type="entry name" value="BACON"/>
    <property type="match status" value="1"/>
</dbReference>
<dbReference type="OrthoDB" id="1057901at2"/>
<evidence type="ECO:0000259" key="2">
    <source>
        <dbReference type="Pfam" id="PF13004"/>
    </source>
</evidence>
<dbReference type="PANTHER" id="PTHR45661">
    <property type="entry name" value="SURFACE ANTIGEN"/>
    <property type="match status" value="1"/>
</dbReference>
<dbReference type="AlphaFoldDB" id="A0A2U0ULU6"/>
<dbReference type="Pfam" id="PF13004">
    <property type="entry name" value="BACON"/>
    <property type="match status" value="1"/>
</dbReference>
<organism evidence="3 4">
    <name type="scientific">Hallella colorans</name>
    <dbReference type="NCBI Taxonomy" id="1703337"/>
    <lineage>
        <taxon>Bacteria</taxon>
        <taxon>Pseudomonadati</taxon>
        <taxon>Bacteroidota</taxon>
        <taxon>Bacteroidia</taxon>
        <taxon>Bacteroidales</taxon>
        <taxon>Prevotellaceae</taxon>
        <taxon>Hallella</taxon>
    </lineage>
</organism>
<comment type="caution">
    <text evidence="3">The sequence shown here is derived from an EMBL/GenBank/DDBJ whole genome shotgun (WGS) entry which is preliminary data.</text>
</comment>
<protein>
    <submittedName>
        <fullName evidence="3">All-beta uncharacterized protein</fullName>
    </submittedName>
</protein>
<dbReference type="Proteomes" id="UP000245870">
    <property type="component" value="Unassembled WGS sequence"/>
</dbReference>
<dbReference type="InterPro" id="IPR053139">
    <property type="entry name" value="Surface_bspA-like"/>
</dbReference>
<evidence type="ECO:0000256" key="1">
    <source>
        <dbReference type="SAM" id="SignalP"/>
    </source>
</evidence>
<dbReference type="EMBL" id="QENY01000002">
    <property type="protein sequence ID" value="PVX58624.1"/>
    <property type="molecule type" value="Genomic_DNA"/>
</dbReference>
<name>A0A2U0ULU6_9BACT</name>
<keyword evidence="4" id="KW-1185">Reference proteome</keyword>
<gene>
    <name evidence="3" type="ORF">C7379_102143</name>
</gene>
<feature type="domain" description="BACON" evidence="2">
    <location>
        <begin position="76"/>
        <end position="127"/>
    </location>
</feature>
<feature type="chain" id="PRO_5015496107" evidence="1">
    <location>
        <begin position="22"/>
        <end position="496"/>
    </location>
</feature>
<dbReference type="RefSeq" id="WP_116615709.1">
    <property type="nucleotide sequence ID" value="NZ_QENY01000002.1"/>
</dbReference>
<accession>A0A2U0ULU6</accession>
<dbReference type="InterPro" id="IPR026906">
    <property type="entry name" value="LRR_5"/>
</dbReference>